<dbReference type="EMBL" id="JAMKBJ010000006">
    <property type="protein sequence ID" value="MCZ8537322.1"/>
    <property type="molecule type" value="Genomic_DNA"/>
</dbReference>
<proteinExistence type="predicted"/>
<dbReference type="InterPro" id="IPR000014">
    <property type="entry name" value="PAS"/>
</dbReference>
<accession>A0A9X3LG45</accession>
<dbReference type="PANTHER" id="PTHR44757:SF2">
    <property type="entry name" value="BIOFILM ARCHITECTURE MAINTENANCE PROTEIN MBAA"/>
    <property type="match status" value="1"/>
</dbReference>
<dbReference type="PROSITE" id="PS50887">
    <property type="entry name" value="GGDEF"/>
    <property type="match status" value="1"/>
</dbReference>
<reference evidence="5" key="1">
    <citation type="submission" date="2022-05" db="EMBL/GenBank/DDBJ databases">
        <authorList>
            <person name="Colautti A."/>
            <person name="Iacumin L."/>
        </authorList>
    </citation>
    <scope>NUCLEOTIDE SEQUENCE</scope>
    <source>
        <strain evidence="5">SK 55</strain>
    </source>
</reference>
<feature type="domain" description="GGDEF" evidence="4">
    <location>
        <begin position="218"/>
        <end position="350"/>
    </location>
</feature>
<dbReference type="InterPro" id="IPR035919">
    <property type="entry name" value="EAL_sf"/>
</dbReference>
<dbReference type="CDD" id="cd00130">
    <property type="entry name" value="PAS"/>
    <property type="match status" value="1"/>
</dbReference>
<sequence>MSISKRIKWRILISTIVLLLFLISLLNSEAVPLWQLVALPIYMFFGWLIGLQVDKYLHSKREHDSTKSVLNDYTYALDSSFDAIGIMSEEGYHEFVNEELGRLYGYQKEDLISTHWERLFTVESIKHIHENLFAEIKKNGYVRSEATGVKSDSSTFPLEITMSLLNETQKILVIIRDITKKKLYEEMRKYKAEHNDLTHLPNRRKLNNDFETFADKSLETSVLFIDLDRFKIANDTLGREVGDQLLIEVAERLNFFSNKTTKVYHLGGDEFVVVILKGDREFIQNIAVDIGEYIKEPFYIKGNEIFVTASIGISCSPKHTEDMNELIKMADTAMYYAKLDGKNTYKWFNTTLKKQLERRTQIENELRKAIRNEELYVVYQPKFNLHTSQLAGIEALIRWDNPTLGLVPPMEFIPIAEDTGLINEIGNWIINDVLSQMRKWQDKGHSVVKVSVNVSQRQFRDFHFIPFIESCLSSYNIESKYLEIEVTESVIENIELVMSKINELKAMGVGISIDDFGTGFSSLSMLKNLPFDTLKIDQSFIRDLIDNSKDISLVKTIISIGKTFNLTVVAEGIETEEHLHLLDELDCPMGQGYFFSKPIRPEQLETEFFNVSQKI</sequence>
<feature type="domain" description="EAL" evidence="3">
    <location>
        <begin position="359"/>
        <end position="612"/>
    </location>
</feature>
<keyword evidence="1" id="KW-0812">Transmembrane</keyword>
<keyword evidence="1" id="KW-0472">Membrane</keyword>
<evidence type="ECO:0000256" key="1">
    <source>
        <dbReference type="SAM" id="Phobius"/>
    </source>
</evidence>
<dbReference type="Pfam" id="PF13426">
    <property type="entry name" value="PAS_9"/>
    <property type="match status" value="1"/>
</dbReference>
<dbReference type="NCBIfam" id="TIGR00229">
    <property type="entry name" value="sensory_box"/>
    <property type="match status" value="1"/>
</dbReference>
<dbReference type="PANTHER" id="PTHR44757">
    <property type="entry name" value="DIGUANYLATE CYCLASE DGCP"/>
    <property type="match status" value="1"/>
</dbReference>
<dbReference type="InterPro" id="IPR043128">
    <property type="entry name" value="Rev_trsase/Diguanyl_cyclase"/>
</dbReference>
<dbReference type="Gene3D" id="3.30.450.20">
    <property type="entry name" value="PAS domain"/>
    <property type="match status" value="1"/>
</dbReference>
<dbReference type="Gene3D" id="3.20.20.450">
    <property type="entry name" value="EAL domain"/>
    <property type="match status" value="1"/>
</dbReference>
<organism evidence="5 6">
    <name type="scientific">Paenisporosarcina quisquiliarum</name>
    <dbReference type="NCBI Taxonomy" id="365346"/>
    <lineage>
        <taxon>Bacteria</taxon>
        <taxon>Bacillati</taxon>
        <taxon>Bacillota</taxon>
        <taxon>Bacilli</taxon>
        <taxon>Bacillales</taxon>
        <taxon>Caryophanaceae</taxon>
        <taxon>Paenisporosarcina</taxon>
    </lineage>
</organism>
<dbReference type="AlphaFoldDB" id="A0A9X3LG45"/>
<name>A0A9X3LG45_9BACL</name>
<dbReference type="Pfam" id="PF00563">
    <property type="entry name" value="EAL"/>
    <property type="match status" value="1"/>
</dbReference>
<dbReference type="SMART" id="SM00052">
    <property type="entry name" value="EAL"/>
    <property type="match status" value="1"/>
</dbReference>
<dbReference type="SUPFAM" id="SSF141868">
    <property type="entry name" value="EAL domain-like"/>
    <property type="match status" value="1"/>
</dbReference>
<dbReference type="InterPro" id="IPR035965">
    <property type="entry name" value="PAS-like_dom_sf"/>
</dbReference>
<comment type="caution">
    <text evidence="5">The sequence shown here is derived from an EMBL/GenBank/DDBJ whole genome shotgun (WGS) entry which is preliminary data.</text>
</comment>
<dbReference type="CDD" id="cd01948">
    <property type="entry name" value="EAL"/>
    <property type="match status" value="1"/>
</dbReference>
<evidence type="ECO:0000259" key="2">
    <source>
        <dbReference type="PROSITE" id="PS50112"/>
    </source>
</evidence>
<dbReference type="CDD" id="cd01949">
    <property type="entry name" value="GGDEF"/>
    <property type="match status" value="1"/>
</dbReference>
<dbReference type="InterPro" id="IPR001633">
    <property type="entry name" value="EAL_dom"/>
</dbReference>
<evidence type="ECO:0000313" key="6">
    <source>
        <dbReference type="Proteomes" id="UP001152173"/>
    </source>
</evidence>
<evidence type="ECO:0000313" key="5">
    <source>
        <dbReference type="EMBL" id="MCZ8537322.1"/>
    </source>
</evidence>
<dbReference type="InterPro" id="IPR029787">
    <property type="entry name" value="Nucleotide_cyclase"/>
</dbReference>
<dbReference type="Pfam" id="PF00990">
    <property type="entry name" value="GGDEF"/>
    <property type="match status" value="1"/>
</dbReference>
<feature type="transmembrane region" description="Helical" evidence="1">
    <location>
        <begin position="7"/>
        <end position="26"/>
    </location>
</feature>
<dbReference type="InterPro" id="IPR052155">
    <property type="entry name" value="Biofilm_reg_signaling"/>
</dbReference>
<dbReference type="Proteomes" id="UP001152173">
    <property type="component" value="Unassembled WGS sequence"/>
</dbReference>
<dbReference type="Gene3D" id="3.30.70.270">
    <property type="match status" value="1"/>
</dbReference>
<evidence type="ECO:0000259" key="4">
    <source>
        <dbReference type="PROSITE" id="PS50887"/>
    </source>
</evidence>
<gene>
    <name evidence="5" type="ORF">M9R32_09035</name>
</gene>
<protein>
    <submittedName>
        <fullName evidence="5">EAL domain-containing protein</fullName>
    </submittedName>
</protein>
<dbReference type="RefSeq" id="WP_269926416.1">
    <property type="nucleotide sequence ID" value="NZ_JAMKBJ010000006.1"/>
</dbReference>
<dbReference type="InterPro" id="IPR000160">
    <property type="entry name" value="GGDEF_dom"/>
</dbReference>
<dbReference type="PROSITE" id="PS50883">
    <property type="entry name" value="EAL"/>
    <property type="match status" value="1"/>
</dbReference>
<dbReference type="PROSITE" id="PS50112">
    <property type="entry name" value="PAS"/>
    <property type="match status" value="1"/>
</dbReference>
<dbReference type="SMART" id="SM00267">
    <property type="entry name" value="GGDEF"/>
    <property type="match status" value="1"/>
</dbReference>
<dbReference type="NCBIfam" id="TIGR00254">
    <property type="entry name" value="GGDEF"/>
    <property type="match status" value="1"/>
</dbReference>
<dbReference type="SUPFAM" id="SSF55785">
    <property type="entry name" value="PYP-like sensor domain (PAS domain)"/>
    <property type="match status" value="1"/>
</dbReference>
<keyword evidence="6" id="KW-1185">Reference proteome</keyword>
<dbReference type="SUPFAM" id="SSF55073">
    <property type="entry name" value="Nucleotide cyclase"/>
    <property type="match status" value="1"/>
</dbReference>
<keyword evidence="1" id="KW-1133">Transmembrane helix</keyword>
<evidence type="ECO:0000259" key="3">
    <source>
        <dbReference type="PROSITE" id="PS50883"/>
    </source>
</evidence>
<feature type="domain" description="PAS" evidence="2">
    <location>
        <begin position="69"/>
        <end position="139"/>
    </location>
</feature>